<dbReference type="AlphaFoldDB" id="A0A9W8VAF0"/>
<protein>
    <submittedName>
        <fullName evidence="2">Uncharacterized protein</fullName>
    </submittedName>
</protein>
<accession>A0A9W8VAF0</accession>
<dbReference type="OrthoDB" id="5416172at2759"/>
<proteinExistence type="predicted"/>
<name>A0A9W8VAF0_9HYPO</name>
<organism evidence="2 3">
    <name type="scientific">Fusarium torreyae</name>
    <dbReference type="NCBI Taxonomy" id="1237075"/>
    <lineage>
        <taxon>Eukaryota</taxon>
        <taxon>Fungi</taxon>
        <taxon>Dikarya</taxon>
        <taxon>Ascomycota</taxon>
        <taxon>Pezizomycotina</taxon>
        <taxon>Sordariomycetes</taxon>
        <taxon>Hypocreomycetidae</taxon>
        <taxon>Hypocreales</taxon>
        <taxon>Nectriaceae</taxon>
        <taxon>Fusarium</taxon>
    </lineage>
</organism>
<dbReference type="Proteomes" id="UP001152049">
    <property type="component" value="Unassembled WGS sequence"/>
</dbReference>
<comment type="caution">
    <text evidence="2">The sequence shown here is derived from an EMBL/GenBank/DDBJ whole genome shotgun (WGS) entry which is preliminary data.</text>
</comment>
<evidence type="ECO:0000256" key="1">
    <source>
        <dbReference type="SAM" id="MobiDB-lite"/>
    </source>
</evidence>
<sequence>MSDPKQGGDLFDMAKDGTSIPGDAGKQNIISSVPNPHQKDGEAAGGLGSTTLHGAADNALAEGEGRETGVGEVISATGHDIPQSVLGKPGGRGGTQGKEEIRRDTGGFNTKKADDA</sequence>
<gene>
    <name evidence="2" type="ORF">NW762_010737</name>
</gene>
<feature type="compositionally biased region" description="Basic and acidic residues" evidence="1">
    <location>
        <begin position="97"/>
        <end position="116"/>
    </location>
</feature>
<dbReference type="EMBL" id="JAOQAZ010000025">
    <property type="protein sequence ID" value="KAJ4252831.1"/>
    <property type="molecule type" value="Genomic_DNA"/>
</dbReference>
<keyword evidence="3" id="KW-1185">Reference proteome</keyword>
<feature type="region of interest" description="Disordered" evidence="1">
    <location>
        <begin position="1"/>
        <end position="116"/>
    </location>
</feature>
<reference evidence="2" key="1">
    <citation type="submission" date="2022-09" db="EMBL/GenBank/DDBJ databases">
        <title>Fusarium specimens isolated from Avocado Roots.</title>
        <authorList>
            <person name="Stajich J."/>
            <person name="Roper C."/>
            <person name="Heimlech-Rivalta G."/>
        </authorList>
    </citation>
    <scope>NUCLEOTIDE SEQUENCE</scope>
    <source>
        <strain evidence="2">CF00136</strain>
    </source>
</reference>
<evidence type="ECO:0000313" key="3">
    <source>
        <dbReference type="Proteomes" id="UP001152049"/>
    </source>
</evidence>
<evidence type="ECO:0000313" key="2">
    <source>
        <dbReference type="EMBL" id="KAJ4252831.1"/>
    </source>
</evidence>